<dbReference type="SUPFAM" id="SSF158682">
    <property type="entry name" value="TerB-like"/>
    <property type="match status" value="1"/>
</dbReference>
<evidence type="ECO:0000313" key="2">
    <source>
        <dbReference type="Proteomes" id="UP000033115"/>
    </source>
</evidence>
<dbReference type="HOGENOM" id="CLU_148532_0_0_9"/>
<dbReference type="AlphaFoldDB" id="A0A0E3GPS5"/>
<dbReference type="EMBL" id="CP009933">
    <property type="protein sequence ID" value="AKA67331.1"/>
    <property type="molecule type" value="Genomic_DNA"/>
</dbReference>
<evidence type="ECO:0008006" key="3">
    <source>
        <dbReference type="Google" id="ProtNLM"/>
    </source>
</evidence>
<reference evidence="1 2" key="1">
    <citation type="journal article" date="2015" name="J. Biotechnol.">
        <title>Complete genome sequence of a malodorant-producing acetogen, Clostridium scatologenes ATCC 25775(T).</title>
        <authorList>
            <person name="Zhu Z."/>
            <person name="Guo T."/>
            <person name="Zheng H."/>
            <person name="Song T."/>
            <person name="Ouyang P."/>
            <person name="Xie J."/>
        </authorList>
    </citation>
    <scope>NUCLEOTIDE SEQUENCE [LARGE SCALE GENOMIC DNA]</scope>
    <source>
        <strain evidence="1 2">ATCC 25775</strain>
    </source>
</reference>
<dbReference type="Proteomes" id="UP000033115">
    <property type="component" value="Chromosome"/>
</dbReference>
<organism evidence="1 2">
    <name type="scientific">Clostridium scatologenes</name>
    <dbReference type="NCBI Taxonomy" id="1548"/>
    <lineage>
        <taxon>Bacteria</taxon>
        <taxon>Bacillati</taxon>
        <taxon>Bacillota</taxon>
        <taxon>Clostridia</taxon>
        <taxon>Eubacteriales</taxon>
        <taxon>Clostridiaceae</taxon>
        <taxon>Clostridium</taxon>
    </lineage>
</organism>
<gene>
    <name evidence="1" type="ORF">CSCA_0206</name>
</gene>
<dbReference type="InterPro" id="IPR029024">
    <property type="entry name" value="TerB-like"/>
</dbReference>
<accession>A0A0E3GPS5</accession>
<dbReference type="RefSeq" id="WP_029163392.1">
    <property type="nucleotide sequence ID" value="NZ_CP009933.1"/>
</dbReference>
<dbReference type="KEGG" id="csq:CSCA_0206"/>
<proteinExistence type="predicted"/>
<sequence>MFLEEFNKKESVVFINLVQLLANTDEILAENEKNLIADYMKELLLTNENIKSLSFQESISELKASTGRIKNIIYFELVGVAISDGSYDSKEIDFLNKLACEFNISKDKQQDFLDYFKKVKDAYDITCVDYKSKIESLKKLALSLL</sequence>
<name>A0A0E3GPS5_CLOSL</name>
<dbReference type="Gene3D" id="1.10.3680.10">
    <property type="entry name" value="TerB-like"/>
    <property type="match status" value="1"/>
</dbReference>
<keyword evidence="2" id="KW-1185">Reference proteome</keyword>
<protein>
    <recommendedName>
        <fullName evidence="3">Co-chaperone DjlA N-terminal domain-containing protein</fullName>
    </recommendedName>
</protein>
<evidence type="ECO:0000313" key="1">
    <source>
        <dbReference type="EMBL" id="AKA67331.1"/>
    </source>
</evidence>